<reference evidence="2 3" key="1">
    <citation type="journal article" date="2021" name="ISME Commun">
        <title>Automated analysis of genomic sequences facilitates high-throughput and comprehensive description of bacteria.</title>
        <authorList>
            <person name="Hitch T.C.A."/>
        </authorList>
    </citation>
    <scope>NUCLEOTIDE SEQUENCE [LARGE SCALE GENOMIC DNA]</scope>
    <source>
        <strain evidence="2 3">H4_15</strain>
    </source>
</reference>
<accession>A0ABT2SSU0</accession>
<gene>
    <name evidence="2" type="ORF">OCV55_04315</name>
</gene>
<dbReference type="Proteomes" id="UP001208364">
    <property type="component" value="Unassembled WGS sequence"/>
</dbReference>
<feature type="transmembrane region" description="Helical" evidence="1">
    <location>
        <begin position="37"/>
        <end position="58"/>
    </location>
</feature>
<evidence type="ECO:0000313" key="2">
    <source>
        <dbReference type="EMBL" id="MCU6737902.1"/>
    </source>
</evidence>
<dbReference type="InterPro" id="IPR021683">
    <property type="entry name" value="DUF3267"/>
</dbReference>
<proteinExistence type="predicted"/>
<keyword evidence="1" id="KW-0812">Transmembrane</keyword>
<evidence type="ECO:0000313" key="3">
    <source>
        <dbReference type="Proteomes" id="UP001208364"/>
    </source>
</evidence>
<organism evidence="2 3">
    <name type="scientific">[Clostridium] ammoniilyticum</name>
    <dbReference type="NCBI Taxonomy" id="2981784"/>
    <lineage>
        <taxon>Bacteria</taxon>
        <taxon>Bacillati</taxon>
        <taxon>Bacillota</taxon>
        <taxon>Erysipelotrichia</taxon>
        <taxon>Erysipelotrichales</taxon>
        <taxon>Coprobacillaceae</taxon>
        <taxon>Faecalibacillus</taxon>
    </lineage>
</organism>
<evidence type="ECO:0000256" key="1">
    <source>
        <dbReference type="SAM" id="Phobius"/>
    </source>
</evidence>
<dbReference type="EMBL" id="JAOQJR010000003">
    <property type="protein sequence ID" value="MCU6737902.1"/>
    <property type="molecule type" value="Genomic_DNA"/>
</dbReference>
<comment type="caution">
    <text evidence="2">The sequence shown here is derived from an EMBL/GenBank/DDBJ whole genome shotgun (WGS) entry which is preliminary data.</text>
</comment>
<keyword evidence="1" id="KW-0472">Membrane</keyword>
<feature type="transmembrane region" description="Helical" evidence="1">
    <location>
        <begin position="121"/>
        <end position="142"/>
    </location>
</feature>
<keyword evidence="3" id="KW-1185">Reference proteome</keyword>
<keyword evidence="1" id="KW-1133">Transmembrane helix</keyword>
<sequence>MKLHYQGKYNLDPEILPKIKHQPNAVKFKEVSSSKEFAVIANTIGLVLMVILSIPILLVYKNDLLLYFDDVMLAFIFPILTMFPHELLHALCFKEDVYLYTNFKQGMVFVLGTETMSKKRFIFMSLLSNLVFGFLPYCLSFLGTKYLMFAL</sequence>
<dbReference type="RefSeq" id="WP_147579912.1">
    <property type="nucleotide sequence ID" value="NZ_JAOQJR010000003.1"/>
</dbReference>
<dbReference type="Pfam" id="PF11667">
    <property type="entry name" value="DUF3267"/>
    <property type="match status" value="1"/>
</dbReference>
<protein>
    <submittedName>
        <fullName evidence="2">DUF3267 domain-containing protein</fullName>
    </submittedName>
</protein>
<name>A0ABT2SSU0_9FIRM</name>